<name>A0A917XFX8_9ACTN</name>
<protein>
    <submittedName>
        <fullName evidence="1">Uncharacterized protein</fullName>
    </submittedName>
</protein>
<dbReference type="Proteomes" id="UP000653411">
    <property type="component" value="Unassembled WGS sequence"/>
</dbReference>
<evidence type="ECO:0000313" key="2">
    <source>
        <dbReference type="Proteomes" id="UP000653411"/>
    </source>
</evidence>
<dbReference type="AlphaFoldDB" id="A0A917XFX8"/>
<reference evidence="1" key="1">
    <citation type="journal article" date="2014" name="Int. J. Syst. Evol. Microbiol.">
        <title>Complete genome sequence of Corynebacterium casei LMG S-19264T (=DSM 44701T), isolated from a smear-ripened cheese.</title>
        <authorList>
            <consortium name="US DOE Joint Genome Institute (JGI-PGF)"/>
            <person name="Walter F."/>
            <person name="Albersmeier A."/>
            <person name="Kalinowski J."/>
            <person name="Ruckert C."/>
        </authorList>
    </citation>
    <scope>NUCLEOTIDE SEQUENCE</scope>
    <source>
        <strain evidence="1">CGMCC 4.7110</strain>
    </source>
</reference>
<sequence length="598" mass="63307">MHAVTIAVMDLVTARRFQAAYAGLGGRGSLTEVLFRLAALTALHGPDAPRELLTALAAEPAAAVGTARSFLATGRPAAQGTGGLVRELLAHRPAAPPYDIVHPPRLPPALESLRDLIVLARARLPGGGPAGPGPVVGAGRPVEQPVGGSTILVSPPDRGYALVLARDRYGHAPELAALLHRLRPRLTPSEAAWALWAYIHHQRPPHPVDFLLVTHDDTALSLRWRYRPWPGRADPLGLCRDRLPAVAPIHPGGEILLGGDDNLVTVRAAAATITEVTVEHRTGRPVSALVCATPSRHHPPAPRRAAARALTLLGGYRGPDVTSVACGQVRLDRALGPEQETGVAIGAAVLRRLLTAQRTAPLLTAPMDDDSAPVRLPPRDYRAYLRLRLPRSPRSPLRVVPRSSPLLYAIAAVLYRRLLALGLGERVQRHGGSLFIDLGNGALPELVADTAAAARGGGLLLEAALLTYRTAPARFDAYLQDRFGLPVDLHRTIADALDESGGHLTGTGPAVGPAGSFAALTDLASPDPGVRTLVGQVLADAADGAVHLDVLDAYYTAQRQRVRELTTLLRLPFRLLTLHFSTATGEVTFHDTGVGSVP</sequence>
<accession>A0A917XFX8</accession>
<gene>
    <name evidence="1" type="ORF">GCM10011578_053050</name>
</gene>
<evidence type="ECO:0000313" key="1">
    <source>
        <dbReference type="EMBL" id="GGN21715.1"/>
    </source>
</evidence>
<organism evidence="1 2">
    <name type="scientific">Streptomyces fuscichromogenes</name>
    <dbReference type="NCBI Taxonomy" id="1324013"/>
    <lineage>
        <taxon>Bacteria</taxon>
        <taxon>Bacillati</taxon>
        <taxon>Actinomycetota</taxon>
        <taxon>Actinomycetes</taxon>
        <taxon>Kitasatosporales</taxon>
        <taxon>Streptomycetaceae</taxon>
        <taxon>Streptomyces</taxon>
    </lineage>
</organism>
<comment type="caution">
    <text evidence="1">The sequence shown here is derived from an EMBL/GenBank/DDBJ whole genome shotgun (WGS) entry which is preliminary data.</text>
</comment>
<dbReference type="EMBL" id="BMML01000012">
    <property type="protein sequence ID" value="GGN21715.1"/>
    <property type="molecule type" value="Genomic_DNA"/>
</dbReference>
<proteinExistence type="predicted"/>
<reference evidence="1" key="2">
    <citation type="submission" date="2020-09" db="EMBL/GenBank/DDBJ databases">
        <authorList>
            <person name="Sun Q."/>
            <person name="Zhou Y."/>
        </authorList>
    </citation>
    <scope>NUCLEOTIDE SEQUENCE</scope>
    <source>
        <strain evidence="1">CGMCC 4.7110</strain>
    </source>
</reference>
<keyword evidence="2" id="KW-1185">Reference proteome</keyword>